<organism evidence="2">
    <name type="scientific">Sesamum angustifolium</name>
    <dbReference type="NCBI Taxonomy" id="2727405"/>
    <lineage>
        <taxon>Eukaryota</taxon>
        <taxon>Viridiplantae</taxon>
        <taxon>Streptophyta</taxon>
        <taxon>Embryophyta</taxon>
        <taxon>Tracheophyta</taxon>
        <taxon>Spermatophyta</taxon>
        <taxon>Magnoliopsida</taxon>
        <taxon>eudicotyledons</taxon>
        <taxon>Gunneridae</taxon>
        <taxon>Pentapetalae</taxon>
        <taxon>asterids</taxon>
        <taxon>lamiids</taxon>
        <taxon>Lamiales</taxon>
        <taxon>Pedaliaceae</taxon>
        <taxon>Sesamum</taxon>
    </lineage>
</organism>
<evidence type="ECO:0000256" key="1">
    <source>
        <dbReference type="SAM" id="Phobius"/>
    </source>
</evidence>
<dbReference type="PANTHER" id="PTHR31142">
    <property type="entry name" value="TOBAMOVIRUS MULTIPLICATION PROTEIN 1-LIKE ISOFORM X1"/>
    <property type="match status" value="1"/>
</dbReference>
<dbReference type="AlphaFoldDB" id="A0AAW2P9Y2"/>
<keyword evidence="1" id="KW-0472">Membrane</keyword>
<comment type="caution">
    <text evidence="2">The sequence shown here is derived from an EMBL/GenBank/DDBJ whole genome shotgun (WGS) entry which is preliminary data.</text>
</comment>
<keyword evidence="1" id="KW-0812">Transmembrane</keyword>
<dbReference type="PANTHER" id="PTHR31142:SF4">
    <property type="entry name" value="OS01G0751300 PROTEIN"/>
    <property type="match status" value="1"/>
</dbReference>
<feature type="transmembrane region" description="Helical" evidence="1">
    <location>
        <begin position="12"/>
        <end position="34"/>
    </location>
</feature>
<reference evidence="2" key="1">
    <citation type="submission" date="2020-06" db="EMBL/GenBank/DDBJ databases">
        <authorList>
            <person name="Li T."/>
            <person name="Hu X."/>
            <person name="Zhang T."/>
            <person name="Song X."/>
            <person name="Zhang H."/>
            <person name="Dai N."/>
            <person name="Sheng W."/>
            <person name="Hou X."/>
            <person name="Wei L."/>
        </authorList>
    </citation>
    <scope>NUCLEOTIDE SEQUENCE</scope>
    <source>
        <strain evidence="2">G01</strain>
        <tissue evidence="2">Leaf</tissue>
    </source>
</reference>
<evidence type="ECO:0000313" key="2">
    <source>
        <dbReference type="EMBL" id="KAL0352880.1"/>
    </source>
</evidence>
<dbReference type="EMBL" id="JACGWK010000005">
    <property type="protein sequence ID" value="KAL0352880.1"/>
    <property type="molecule type" value="Genomic_DNA"/>
</dbReference>
<protein>
    <submittedName>
        <fullName evidence="2">Uncharacterized protein</fullName>
    </submittedName>
</protein>
<name>A0AAW2P9Y2_9LAMI</name>
<sequence>MITVSSDAYHISSFAAFPKILFVAAFLLLLSFWVDLCHVSNDDDEDEGCSYREALLEKLNTSDSNVNDRRRCCSFRSIPIGSRQKIVILLFYHWHEREISGVYTSLLLVVYYFLGSSVPSAFILFVMRELPPPLVIKRQEQSRTTLAFISDRSAATHGQRWTAATSVQNQASRASPI</sequence>
<reference evidence="2" key="2">
    <citation type="journal article" date="2024" name="Plant">
        <title>Genomic evolution and insights into agronomic trait innovations of Sesamum species.</title>
        <authorList>
            <person name="Miao H."/>
            <person name="Wang L."/>
            <person name="Qu L."/>
            <person name="Liu H."/>
            <person name="Sun Y."/>
            <person name="Le M."/>
            <person name="Wang Q."/>
            <person name="Wei S."/>
            <person name="Zheng Y."/>
            <person name="Lin W."/>
            <person name="Duan Y."/>
            <person name="Cao H."/>
            <person name="Xiong S."/>
            <person name="Wang X."/>
            <person name="Wei L."/>
            <person name="Li C."/>
            <person name="Ma Q."/>
            <person name="Ju M."/>
            <person name="Zhao R."/>
            <person name="Li G."/>
            <person name="Mu C."/>
            <person name="Tian Q."/>
            <person name="Mei H."/>
            <person name="Zhang T."/>
            <person name="Gao T."/>
            <person name="Zhang H."/>
        </authorList>
    </citation>
    <scope>NUCLEOTIDE SEQUENCE</scope>
    <source>
        <strain evidence="2">G01</strain>
    </source>
</reference>
<gene>
    <name evidence="2" type="ORF">Sangu_0869300</name>
</gene>
<keyword evidence="1" id="KW-1133">Transmembrane helix</keyword>
<proteinExistence type="predicted"/>
<dbReference type="InterPro" id="IPR040226">
    <property type="entry name" value="THH1/TOM1/TOM3"/>
</dbReference>
<accession>A0AAW2P9Y2</accession>
<feature type="transmembrane region" description="Helical" evidence="1">
    <location>
        <begin position="102"/>
        <end position="127"/>
    </location>
</feature>